<proteinExistence type="predicted"/>
<organism evidence="2 3">
    <name type="scientific">Neisseria musculi</name>
    <dbReference type="NCBI Taxonomy" id="1815583"/>
    <lineage>
        <taxon>Bacteria</taxon>
        <taxon>Pseudomonadati</taxon>
        <taxon>Pseudomonadota</taxon>
        <taxon>Betaproteobacteria</taxon>
        <taxon>Neisseriales</taxon>
        <taxon>Neisseriaceae</taxon>
        <taxon>Neisseria</taxon>
    </lineage>
</organism>
<accession>A0A7H1MFJ6</accession>
<dbReference type="RefSeq" id="WP_187001766.1">
    <property type="nucleotide sequence ID" value="NZ_CP156929.1"/>
</dbReference>
<dbReference type="InterPro" id="IPR014820">
    <property type="entry name" value="PriCT_1"/>
</dbReference>
<name>A0A7H1MFJ6_9NEIS</name>
<evidence type="ECO:0000313" key="3">
    <source>
        <dbReference type="Proteomes" id="UP000516412"/>
    </source>
</evidence>
<protein>
    <submittedName>
        <fullName evidence="2">Replicase family protein</fullName>
    </submittedName>
</protein>
<dbReference type="Pfam" id="PF03090">
    <property type="entry name" value="Replicase"/>
    <property type="match status" value="1"/>
</dbReference>
<gene>
    <name evidence="2" type="ORF">H7A79_2799</name>
</gene>
<dbReference type="KEGG" id="nmus:H7A79_2799"/>
<feature type="domain" description="Primase C-terminal 1" evidence="1">
    <location>
        <begin position="183"/>
        <end position="251"/>
    </location>
</feature>
<dbReference type="AlphaFoldDB" id="A0A7H1MFJ6"/>
<keyword evidence="2" id="KW-0614">Plasmid</keyword>
<keyword evidence="3" id="KW-1185">Reference proteome</keyword>
<sequence length="299" mass="34424">MSQLYTQPDLFLQDRIPHKPYCKDFKDAPQLVRSYAYAIKRRYIQVNPPHLRVFMLHDLDYDGAALAWEDNNLPMPAWAAVNRENGHAHIAYALSAPVLTADYGGRQAALRYLAAVEAAYHAKLRCDDGFTSLITKNPEHPHWLTLRGVPDATRGYDLPYLAEFVDLDKFKPYVGRTNPEAMGLGRNCTVFNVVSRWAYRNIREFKFERGIREWKRAVLHQCLDVNSGFPCPMMLKEVQCIAKSISNWVWNRFDIAASDRRFAALQAHRNSLRKTYGAGSGREKNEFAEWLKNAKSTNR</sequence>
<reference evidence="2" key="1">
    <citation type="submission" date="2020-09" db="EMBL/GenBank/DDBJ databases">
        <title>Complete Genome Sequence of mouse commensal type strain Neisseria musculi.</title>
        <authorList>
            <person name="Thapa E."/>
            <person name="Aluvathingal J."/>
            <person name="Nadendla S."/>
            <person name="Mehta A."/>
            <person name="Tettelin H."/>
            <person name="Weyand N.J."/>
        </authorList>
    </citation>
    <scope>NUCLEOTIDE SEQUENCE [LARGE SCALE GENOMIC DNA]</scope>
    <source>
        <strain evidence="2">NW831</strain>
    </source>
</reference>
<dbReference type="Gene3D" id="1.10.340.50">
    <property type="match status" value="1"/>
</dbReference>
<geneLocation type="plasmid" evidence="2 3">
    <name>unnamed</name>
</geneLocation>
<dbReference type="Pfam" id="PF08708">
    <property type="entry name" value="PriCT_1"/>
    <property type="match status" value="1"/>
</dbReference>
<evidence type="ECO:0000313" key="2">
    <source>
        <dbReference type="EMBL" id="QNT60411.1"/>
    </source>
</evidence>
<dbReference type="InterPro" id="IPR004322">
    <property type="entry name" value="Plasmid_replicase_bac"/>
</dbReference>
<dbReference type="Proteomes" id="UP000516412">
    <property type="component" value="Plasmid unnamed"/>
</dbReference>
<evidence type="ECO:0000259" key="1">
    <source>
        <dbReference type="Pfam" id="PF08708"/>
    </source>
</evidence>
<dbReference type="EMBL" id="CP060415">
    <property type="protein sequence ID" value="QNT60411.1"/>
    <property type="molecule type" value="Genomic_DNA"/>
</dbReference>